<dbReference type="SMART" id="SM00612">
    <property type="entry name" value="Kelch"/>
    <property type="match status" value="5"/>
</dbReference>
<dbReference type="InParanoid" id="D8RX94"/>
<dbReference type="GO" id="GO:0034976">
    <property type="term" value="P:response to endoplasmic reticulum stress"/>
    <property type="evidence" value="ECO:0007669"/>
    <property type="project" value="InterPro"/>
</dbReference>
<evidence type="ECO:0000313" key="1">
    <source>
        <dbReference type="EMBL" id="EFJ23218.1"/>
    </source>
</evidence>
<dbReference type="eggNOG" id="KOG1072">
    <property type="taxonomic scope" value="Eukaryota"/>
</dbReference>
<dbReference type="Proteomes" id="UP000001514">
    <property type="component" value="Unassembled WGS sequence"/>
</dbReference>
<dbReference type="HOGENOM" id="CLU_004253_10_3_1"/>
<dbReference type="STRING" id="88036.D8RX94"/>
<dbReference type="InterPro" id="IPR015915">
    <property type="entry name" value="Kelch-typ_b-propeller"/>
</dbReference>
<dbReference type="AlphaFoldDB" id="D8RX94"/>
<reference evidence="1 2" key="1">
    <citation type="journal article" date="2011" name="Science">
        <title>The Selaginella genome identifies genetic changes associated with the evolution of vascular plants.</title>
        <authorList>
            <person name="Banks J.A."/>
            <person name="Nishiyama T."/>
            <person name="Hasebe M."/>
            <person name="Bowman J.L."/>
            <person name="Gribskov M."/>
            <person name="dePamphilis C."/>
            <person name="Albert V.A."/>
            <person name="Aono N."/>
            <person name="Aoyama T."/>
            <person name="Ambrose B.A."/>
            <person name="Ashton N.W."/>
            <person name="Axtell M.J."/>
            <person name="Barker E."/>
            <person name="Barker M.S."/>
            <person name="Bennetzen J.L."/>
            <person name="Bonawitz N.D."/>
            <person name="Chapple C."/>
            <person name="Cheng C."/>
            <person name="Correa L.G."/>
            <person name="Dacre M."/>
            <person name="DeBarry J."/>
            <person name="Dreyer I."/>
            <person name="Elias M."/>
            <person name="Engstrom E.M."/>
            <person name="Estelle M."/>
            <person name="Feng L."/>
            <person name="Finet C."/>
            <person name="Floyd S.K."/>
            <person name="Frommer W.B."/>
            <person name="Fujita T."/>
            <person name="Gramzow L."/>
            <person name="Gutensohn M."/>
            <person name="Harholt J."/>
            <person name="Hattori M."/>
            <person name="Heyl A."/>
            <person name="Hirai T."/>
            <person name="Hiwatashi Y."/>
            <person name="Ishikawa M."/>
            <person name="Iwata M."/>
            <person name="Karol K.G."/>
            <person name="Koehler B."/>
            <person name="Kolukisaoglu U."/>
            <person name="Kubo M."/>
            <person name="Kurata T."/>
            <person name="Lalonde S."/>
            <person name="Li K."/>
            <person name="Li Y."/>
            <person name="Litt A."/>
            <person name="Lyons E."/>
            <person name="Manning G."/>
            <person name="Maruyama T."/>
            <person name="Michael T.P."/>
            <person name="Mikami K."/>
            <person name="Miyazaki S."/>
            <person name="Morinaga S."/>
            <person name="Murata T."/>
            <person name="Mueller-Roeber B."/>
            <person name="Nelson D.R."/>
            <person name="Obara M."/>
            <person name="Oguri Y."/>
            <person name="Olmstead R.G."/>
            <person name="Onodera N."/>
            <person name="Petersen B.L."/>
            <person name="Pils B."/>
            <person name="Prigge M."/>
            <person name="Rensing S.A."/>
            <person name="Riano-Pachon D.M."/>
            <person name="Roberts A.W."/>
            <person name="Sato Y."/>
            <person name="Scheller H.V."/>
            <person name="Schulz B."/>
            <person name="Schulz C."/>
            <person name="Shakirov E.V."/>
            <person name="Shibagaki N."/>
            <person name="Shinohara N."/>
            <person name="Shippen D.E."/>
            <person name="Soerensen I."/>
            <person name="Sotooka R."/>
            <person name="Sugimoto N."/>
            <person name="Sugita M."/>
            <person name="Sumikawa N."/>
            <person name="Tanurdzic M."/>
            <person name="Theissen G."/>
            <person name="Ulvskov P."/>
            <person name="Wakazuki S."/>
            <person name="Weng J.K."/>
            <person name="Willats W.W."/>
            <person name="Wipf D."/>
            <person name="Wolf P.G."/>
            <person name="Yang L."/>
            <person name="Zimmer A.D."/>
            <person name="Zhu Q."/>
            <person name="Mitros T."/>
            <person name="Hellsten U."/>
            <person name="Loque D."/>
            <person name="Otillar R."/>
            <person name="Salamov A."/>
            <person name="Schmutz J."/>
            <person name="Shapiro H."/>
            <person name="Lindquist E."/>
            <person name="Lucas S."/>
            <person name="Rokhsar D."/>
            <person name="Grigoriev I.V."/>
        </authorList>
    </citation>
    <scope>NUCLEOTIDE SEQUENCE [LARGE SCALE GENOMIC DNA]</scope>
</reference>
<sequence>MASQIQALKLEVGGLKARAVGKSANLASPQIFVMGGYDDTALVKAAEVYSFKSSQFTPACSMLIPRSSAASSVLDDRIYVFGGGDGKNWFDTTERYDSISNSWSKCSSMKYKRGNLAGATVGGKVYALGGGNGKAQFSQVECYDANLGTWTSSPSMLEKRYMVAAAEIGGALYALGGFDGRHYLRYTRNGALIRTMERFDPRESVWTKMPSMTSKRGSLSSAVSNGKLYALGGFDGSGFLSTVEAFDPRADRWETVSH</sequence>
<dbReference type="InterPro" id="IPR006652">
    <property type="entry name" value="Kelch_1"/>
</dbReference>
<dbReference type="KEGG" id="smo:SELMODRAFT_103678"/>
<organism evidence="2">
    <name type="scientific">Selaginella moellendorffii</name>
    <name type="common">Spikemoss</name>
    <dbReference type="NCBI Taxonomy" id="88036"/>
    <lineage>
        <taxon>Eukaryota</taxon>
        <taxon>Viridiplantae</taxon>
        <taxon>Streptophyta</taxon>
        <taxon>Embryophyta</taxon>
        <taxon>Tracheophyta</taxon>
        <taxon>Lycopodiopsida</taxon>
        <taxon>Selaginellales</taxon>
        <taxon>Selaginellaceae</taxon>
        <taxon>Selaginella</taxon>
    </lineage>
</organism>
<dbReference type="Gene3D" id="2.120.10.80">
    <property type="entry name" value="Kelch-type beta propeller"/>
    <property type="match status" value="1"/>
</dbReference>
<dbReference type="Pfam" id="PF24681">
    <property type="entry name" value="Kelch_KLHDC2_KLHL20_DRC7"/>
    <property type="match status" value="1"/>
</dbReference>
<proteinExistence type="predicted"/>
<dbReference type="InterPro" id="IPR011043">
    <property type="entry name" value="Gal_Oxase/kelch_b-propeller"/>
</dbReference>
<name>D8RX94_SELML</name>
<dbReference type="SUPFAM" id="SSF50965">
    <property type="entry name" value="Galactose oxidase, central domain"/>
    <property type="match status" value="1"/>
</dbReference>
<dbReference type="PANTHER" id="PTHR46034">
    <property type="match status" value="1"/>
</dbReference>
<dbReference type="GO" id="GO:0043161">
    <property type="term" value="P:proteasome-mediated ubiquitin-dependent protein catabolic process"/>
    <property type="evidence" value="ECO:0000318"/>
    <property type="project" value="GO_Central"/>
</dbReference>
<dbReference type="PANTHER" id="PTHR46034:SF7">
    <property type="entry name" value="INFLUENZA VIRUS NS1A-BINDING PROTEIN"/>
    <property type="match status" value="1"/>
</dbReference>
<evidence type="ECO:0000313" key="2">
    <source>
        <dbReference type="Proteomes" id="UP000001514"/>
    </source>
</evidence>
<keyword evidence="2" id="KW-1185">Reference proteome</keyword>
<protein>
    <submittedName>
        <fullName evidence="1">Uncharacterized protein</fullName>
    </submittedName>
</protein>
<dbReference type="OMA" id="NSWRHFG"/>
<dbReference type="PRINTS" id="PR00501">
    <property type="entry name" value="KELCHREPEAT"/>
</dbReference>
<dbReference type="Gramene" id="EFJ23218">
    <property type="protein sequence ID" value="EFJ23218"/>
    <property type="gene ID" value="SELMODRAFT_103678"/>
</dbReference>
<dbReference type="Pfam" id="PF01344">
    <property type="entry name" value="Kelch_1"/>
    <property type="match status" value="1"/>
</dbReference>
<dbReference type="GO" id="GO:1990756">
    <property type="term" value="F:ubiquitin-like ligase-substrate adaptor activity"/>
    <property type="evidence" value="ECO:0000318"/>
    <property type="project" value="GO_Central"/>
</dbReference>
<dbReference type="GO" id="GO:0005737">
    <property type="term" value="C:cytoplasm"/>
    <property type="evidence" value="ECO:0000318"/>
    <property type="project" value="GO_Central"/>
</dbReference>
<accession>D8RX94</accession>
<dbReference type="GO" id="GO:0031463">
    <property type="term" value="C:Cul3-RING ubiquitin ligase complex"/>
    <property type="evidence" value="ECO:0000318"/>
    <property type="project" value="GO_Central"/>
</dbReference>
<dbReference type="EMBL" id="GL377593">
    <property type="protein sequence ID" value="EFJ23218.1"/>
    <property type="molecule type" value="Genomic_DNA"/>
</dbReference>
<gene>
    <name evidence="1" type="ORF">SELMODRAFT_103678</name>
</gene>
<dbReference type="InterPro" id="IPR044832">
    <property type="entry name" value="NRP-like"/>
</dbReference>